<organism evidence="6 7">
    <name type="scientific">Microlunatus endophyticus</name>
    <dbReference type="NCBI Taxonomy" id="1716077"/>
    <lineage>
        <taxon>Bacteria</taxon>
        <taxon>Bacillati</taxon>
        <taxon>Actinomycetota</taxon>
        <taxon>Actinomycetes</taxon>
        <taxon>Propionibacteriales</taxon>
        <taxon>Propionibacteriaceae</taxon>
        <taxon>Microlunatus</taxon>
    </lineage>
</organism>
<evidence type="ECO:0000259" key="5">
    <source>
        <dbReference type="PROSITE" id="PS50977"/>
    </source>
</evidence>
<dbReference type="InterPro" id="IPR036271">
    <property type="entry name" value="Tet_transcr_reg_TetR-rel_C_sf"/>
</dbReference>
<reference evidence="6" key="2">
    <citation type="submission" date="2020-09" db="EMBL/GenBank/DDBJ databases">
        <authorList>
            <person name="Sun Q."/>
            <person name="Zhou Y."/>
        </authorList>
    </citation>
    <scope>NUCLEOTIDE SEQUENCE</scope>
    <source>
        <strain evidence="6">CGMCC 4.7306</strain>
    </source>
</reference>
<dbReference type="InterPro" id="IPR001647">
    <property type="entry name" value="HTH_TetR"/>
</dbReference>
<keyword evidence="2 4" id="KW-0238">DNA-binding</keyword>
<evidence type="ECO:0000313" key="7">
    <source>
        <dbReference type="Proteomes" id="UP000613840"/>
    </source>
</evidence>
<keyword evidence="1" id="KW-0805">Transcription regulation</keyword>
<dbReference type="PANTHER" id="PTHR47506:SF1">
    <property type="entry name" value="HTH-TYPE TRANSCRIPTIONAL REGULATOR YJDC"/>
    <property type="match status" value="1"/>
</dbReference>
<dbReference type="PANTHER" id="PTHR47506">
    <property type="entry name" value="TRANSCRIPTIONAL REGULATORY PROTEIN"/>
    <property type="match status" value="1"/>
</dbReference>
<evidence type="ECO:0000313" key="6">
    <source>
        <dbReference type="EMBL" id="GGL71807.1"/>
    </source>
</evidence>
<dbReference type="Gene3D" id="1.10.10.60">
    <property type="entry name" value="Homeodomain-like"/>
    <property type="match status" value="1"/>
</dbReference>
<gene>
    <name evidence="6" type="ORF">GCM10011575_32670</name>
</gene>
<proteinExistence type="predicted"/>
<keyword evidence="3" id="KW-0804">Transcription</keyword>
<protein>
    <submittedName>
        <fullName evidence="6">TetR family transcriptional regulator</fullName>
    </submittedName>
</protein>
<dbReference type="SUPFAM" id="SSF48498">
    <property type="entry name" value="Tetracyclin repressor-like, C-terminal domain"/>
    <property type="match status" value="1"/>
</dbReference>
<dbReference type="PROSITE" id="PS50977">
    <property type="entry name" value="HTH_TETR_2"/>
    <property type="match status" value="1"/>
</dbReference>
<name>A0A917W701_9ACTN</name>
<evidence type="ECO:0000256" key="1">
    <source>
        <dbReference type="ARBA" id="ARBA00023015"/>
    </source>
</evidence>
<dbReference type="InterPro" id="IPR009057">
    <property type="entry name" value="Homeodomain-like_sf"/>
</dbReference>
<dbReference type="Proteomes" id="UP000613840">
    <property type="component" value="Unassembled WGS sequence"/>
</dbReference>
<evidence type="ECO:0000256" key="2">
    <source>
        <dbReference type="ARBA" id="ARBA00023125"/>
    </source>
</evidence>
<feature type="DNA-binding region" description="H-T-H motif" evidence="4">
    <location>
        <begin position="22"/>
        <end position="41"/>
    </location>
</feature>
<dbReference type="GO" id="GO:0003677">
    <property type="term" value="F:DNA binding"/>
    <property type="evidence" value="ECO:0007669"/>
    <property type="project" value="UniProtKB-UniRule"/>
</dbReference>
<reference evidence="6" key="1">
    <citation type="journal article" date="2014" name="Int. J. Syst. Evol. Microbiol.">
        <title>Complete genome sequence of Corynebacterium casei LMG S-19264T (=DSM 44701T), isolated from a smear-ripened cheese.</title>
        <authorList>
            <consortium name="US DOE Joint Genome Institute (JGI-PGF)"/>
            <person name="Walter F."/>
            <person name="Albersmeier A."/>
            <person name="Kalinowski J."/>
            <person name="Ruckert C."/>
        </authorList>
    </citation>
    <scope>NUCLEOTIDE SEQUENCE</scope>
    <source>
        <strain evidence="6">CGMCC 4.7306</strain>
    </source>
</reference>
<dbReference type="SUPFAM" id="SSF46689">
    <property type="entry name" value="Homeodomain-like"/>
    <property type="match status" value="1"/>
</dbReference>
<dbReference type="Pfam" id="PF00440">
    <property type="entry name" value="TetR_N"/>
    <property type="match status" value="1"/>
</dbReference>
<accession>A0A917W701</accession>
<feature type="domain" description="HTH tetR-type" evidence="5">
    <location>
        <begin position="1"/>
        <end position="59"/>
    </location>
</feature>
<comment type="caution">
    <text evidence="6">The sequence shown here is derived from an EMBL/GenBank/DDBJ whole genome shotgun (WGS) entry which is preliminary data.</text>
</comment>
<dbReference type="Gene3D" id="1.10.357.10">
    <property type="entry name" value="Tetracycline Repressor, domain 2"/>
    <property type="match status" value="1"/>
</dbReference>
<evidence type="ECO:0000256" key="3">
    <source>
        <dbReference type="ARBA" id="ARBA00023163"/>
    </source>
</evidence>
<evidence type="ECO:0000256" key="4">
    <source>
        <dbReference type="PROSITE-ProRule" id="PRU00335"/>
    </source>
</evidence>
<keyword evidence="7" id="KW-1185">Reference proteome</keyword>
<dbReference type="AlphaFoldDB" id="A0A917W701"/>
<sequence length="197" mass="21162">MERDVLLAARTQFWHRGYESTSLTDLCEATGVASQSLYGAFGSKHDLFVRTLDDYCTEQIAGLDAGRRAAGSPWQWLLAAVTFDDGGRIGLSSDGCYLSGSTAALCRIDDDVQLASQKTYERILDLFTETVVDGQAAGEIRDDVEARQIAYALLAAMQGLEFIRKSGLGDAFDTAKTSVTDGLELAYAARVAPAAAD</sequence>
<dbReference type="EMBL" id="BMMZ01000008">
    <property type="protein sequence ID" value="GGL71807.1"/>
    <property type="molecule type" value="Genomic_DNA"/>
</dbReference>